<dbReference type="AlphaFoldDB" id="A0A0S3UHS6"/>
<keyword evidence="5 10" id="KW-0547">Nucleotide-binding</keyword>
<evidence type="ECO:0000313" key="14">
    <source>
        <dbReference type="Proteomes" id="UP000217431"/>
    </source>
</evidence>
<evidence type="ECO:0000256" key="7">
    <source>
        <dbReference type="ARBA" id="ARBA00022842"/>
    </source>
</evidence>
<feature type="binding site" evidence="10">
    <location>
        <position position="260"/>
    </location>
    <ligand>
        <name>Mg(2+)</name>
        <dbReference type="ChEBI" id="CHEBI:18420"/>
    </ligand>
</feature>
<dbReference type="PANTHER" id="PTHR42714">
    <property type="entry name" value="TRNA MODIFICATION GTPASE GTPBP3"/>
    <property type="match status" value="1"/>
</dbReference>
<feature type="binding site" evidence="10">
    <location>
        <begin position="279"/>
        <end position="282"/>
    </location>
    <ligand>
        <name>GTP</name>
        <dbReference type="ChEBI" id="CHEBI:37565"/>
    </ligand>
</feature>
<dbReference type="PROSITE" id="PS51709">
    <property type="entry name" value="G_TRME"/>
    <property type="match status" value="1"/>
</dbReference>
<dbReference type="GO" id="GO:0003924">
    <property type="term" value="F:GTPase activity"/>
    <property type="evidence" value="ECO:0007669"/>
    <property type="project" value="UniProtKB-UniRule"/>
</dbReference>
<evidence type="ECO:0000313" key="13">
    <source>
        <dbReference type="EMBL" id="BAU17081.1"/>
    </source>
</evidence>
<dbReference type="GO" id="GO:0030488">
    <property type="term" value="P:tRNA methylation"/>
    <property type="evidence" value="ECO:0007669"/>
    <property type="project" value="TreeGrafter"/>
</dbReference>
<dbReference type="InterPro" id="IPR031168">
    <property type="entry name" value="G_TrmE"/>
</dbReference>
<dbReference type="CDD" id="cd04164">
    <property type="entry name" value="trmE"/>
    <property type="match status" value="1"/>
</dbReference>
<dbReference type="InterPro" id="IPR027368">
    <property type="entry name" value="MnmE_dom2"/>
</dbReference>
<dbReference type="GO" id="GO:0005525">
    <property type="term" value="F:GTP binding"/>
    <property type="evidence" value="ECO:0007669"/>
    <property type="project" value="UniProtKB-UniRule"/>
</dbReference>
<dbReference type="InterPro" id="IPR005225">
    <property type="entry name" value="Small_GTP-bd"/>
</dbReference>
<dbReference type="GO" id="GO:0046872">
    <property type="term" value="F:metal ion binding"/>
    <property type="evidence" value="ECO:0007669"/>
    <property type="project" value="UniProtKB-KW"/>
</dbReference>
<feature type="binding site" evidence="10">
    <location>
        <position position="467"/>
    </location>
    <ligand>
        <name>(6S)-5-formyl-5,6,7,8-tetrahydrofolate</name>
        <dbReference type="ChEBI" id="CHEBI:57457"/>
    </ligand>
</feature>
<feature type="domain" description="TrmE-type G" evidence="12">
    <location>
        <begin position="225"/>
        <end position="388"/>
    </location>
</feature>
<dbReference type="InterPro" id="IPR006073">
    <property type="entry name" value="GTP-bd"/>
</dbReference>
<sequence length="467" mass="51806">MQAYNNLLNSSETICALATQPGGAIGVIRVSGSKAIEIVDSIFSRPILNTPANTLHYGEILDKNHQTIDEVVVSIWRAPHSYTGEDSVEISCHGSAYILEQVLHRLIESNCRQAKPGEYTQRAYLNGKMDLSQTEAVADLIASTNKASYKLALSQLKGHFSSELSTLRSQLLKINSLLELELDFSDHEELEFADRTELIALSEEIDHKVTTLARSFKTGQALRNGIPVAIIGKTNVGKSTLLNRLLRDNRAIVSDIHGTTRDIIEDTISINGVDFHFIDTAGIRKTTDYVEQLGIERTLATLEKAQIVLWVVDNEPTESEKKEILAQCTDKHLILVHNKVDDLTEPTNQQSHAATSHDSTYTYHEIAISGKYNLGINQLESLIYKVADLPEITENTTIVTNARHYDALTRAHASLLRVQEAMAMNLSGDLISEDLKDTISILAEITGDQITPQETLHNIFKHFCIGK</sequence>
<dbReference type="InterPro" id="IPR025867">
    <property type="entry name" value="MnmE_helical"/>
</dbReference>
<evidence type="ECO:0000256" key="6">
    <source>
        <dbReference type="ARBA" id="ARBA00022801"/>
    </source>
</evidence>
<feature type="binding site" evidence="10">
    <location>
        <position position="239"/>
    </location>
    <ligand>
        <name>Mg(2+)</name>
        <dbReference type="ChEBI" id="CHEBI:18420"/>
    </ligand>
</feature>
<dbReference type="FunFam" id="3.30.1360.120:FF:000003">
    <property type="entry name" value="tRNA modification GTPase MnmE"/>
    <property type="match status" value="1"/>
</dbReference>
<dbReference type="HAMAP" id="MF_00379">
    <property type="entry name" value="GTPase_MnmE"/>
    <property type="match status" value="1"/>
</dbReference>
<keyword evidence="6 10" id="KW-0378">Hydrolase</keyword>
<dbReference type="Gene3D" id="3.40.50.300">
    <property type="entry name" value="P-loop containing nucleotide triphosphate hydrolases"/>
    <property type="match status" value="1"/>
</dbReference>
<dbReference type="GO" id="GO:0002098">
    <property type="term" value="P:tRNA wobble uridine modification"/>
    <property type="evidence" value="ECO:0007669"/>
    <property type="project" value="TreeGrafter"/>
</dbReference>
<evidence type="ECO:0000256" key="9">
    <source>
        <dbReference type="ARBA" id="ARBA00023134"/>
    </source>
</evidence>
<reference evidence="13 14" key="1">
    <citation type="journal article" date="2016" name="DNA Res.">
        <title>The complete genome sequencing of Prevotella intermedia strain OMA14 and a subsequent fine-scale, intra-species genomic comparison reveal an unusual amplification of conjugative and mobile transposons and identify a novel Prevotella-lineage-specific repeat.</title>
        <authorList>
            <person name="Naito M."/>
            <person name="Ogura Y."/>
            <person name="Itoh T."/>
            <person name="Shoji M."/>
            <person name="Okamoto M."/>
            <person name="Hayashi T."/>
            <person name="Nakayama K."/>
        </authorList>
    </citation>
    <scope>NUCLEOTIDE SEQUENCE [LARGE SCALE GENOMIC DNA]</scope>
    <source>
        <strain evidence="13 14">OMA14</strain>
    </source>
</reference>
<evidence type="ECO:0000259" key="12">
    <source>
        <dbReference type="PROSITE" id="PS51709"/>
    </source>
</evidence>
<comment type="function">
    <text evidence="10">Exhibits a very high intrinsic GTPase hydrolysis rate. Involved in the addition of a carboxymethylaminomethyl (cmnm) group at the wobble position (U34) of certain tRNAs, forming tRNA-cmnm(5)s(2)U34.</text>
</comment>
<evidence type="ECO:0000256" key="2">
    <source>
        <dbReference type="ARBA" id="ARBA00022490"/>
    </source>
</evidence>
<dbReference type="InterPro" id="IPR018948">
    <property type="entry name" value="GTP-bd_TrmE_N"/>
</dbReference>
<keyword evidence="9 10" id="KW-0342">GTP-binding</keyword>
<feature type="binding site" evidence="10">
    <location>
        <position position="128"/>
    </location>
    <ligand>
        <name>(6S)-5-formyl-5,6,7,8-tetrahydrofolate</name>
        <dbReference type="ChEBI" id="CHEBI:57457"/>
    </ligand>
</feature>
<keyword evidence="2 10" id="KW-0963">Cytoplasm</keyword>
<dbReference type="Pfam" id="PF10396">
    <property type="entry name" value="TrmE_N"/>
    <property type="match status" value="1"/>
</dbReference>
<feature type="binding site" evidence="10">
    <location>
        <position position="256"/>
    </location>
    <ligand>
        <name>K(+)</name>
        <dbReference type="ChEBI" id="CHEBI:29103"/>
    </ligand>
</feature>
<dbReference type="Gene3D" id="3.30.1360.120">
    <property type="entry name" value="Probable tRNA modification gtpase trme, domain 1"/>
    <property type="match status" value="1"/>
</dbReference>
<comment type="similarity">
    <text evidence="1 10 11">Belongs to the TRAFAC class TrmE-Era-EngA-EngB-Septin-like GTPase superfamily. TrmE GTPase family.</text>
</comment>
<evidence type="ECO:0000256" key="4">
    <source>
        <dbReference type="ARBA" id="ARBA00022723"/>
    </source>
</evidence>
<comment type="subunit">
    <text evidence="10">Homodimer. Heterotetramer of two MnmE and two MnmG subunits.</text>
</comment>
<dbReference type="NCBIfam" id="NF003661">
    <property type="entry name" value="PRK05291.1-3"/>
    <property type="match status" value="1"/>
</dbReference>
<dbReference type="InterPro" id="IPR027266">
    <property type="entry name" value="TrmE/GcvT-like"/>
</dbReference>
<keyword evidence="8 10" id="KW-0630">Potassium</keyword>
<keyword evidence="4 10" id="KW-0479">Metal-binding</keyword>
<gene>
    <name evidence="10" type="primary">mnmE</name>
    <name evidence="10" type="synonym">trmE</name>
    <name evidence="13" type="ORF">PIOMA14_I_0573</name>
</gene>
<keyword evidence="7 10" id="KW-0460">Magnesium</keyword>
<feature type="binding site" evidence="10">
    <location>
        <begin position="254"/>
        <end position="260"/>
    </location>
    <ligand>
        <name>GTP</name>
        <dbReference type="ChEBI" id="CHEBI:37565"/>
    </ligand>
</feature>
<feature type="binding site" evidence="10">
    <location>
        <position position="235"/>
    </location>
    <ligand>
        <name>K(+)</name>
        <dbReference type="ChEBI" id="CHEBI:29103"/>
    </ligand>
</feature>
<dbReference type="RefSeq" id="WP_096405095.1">
    <property type="nucleotide sequence ID" value="NZ_AP014597.1"/>
</dbReference>
<dbReference type="NCBIfam" id="TIGR00231">
    <property type="entry name" value="small_GTP"/>
    <property type="match status" value="1"/>
</dbReference>
<name>A0A0S3UHS6_PREIN</name>
<dbReference type="EC" id="3.6.-.-" evidence="10"/>
<comment type="caution">
    <text evidence="10">Lacks conserved residue(s) required for the propagation of feature annotation.</text>
</comment>
<dbReference type="EMBL" id="AP014597">
    <property type="protein sequence ID" value="BAU17081.1"/>
    <property type="molecule type" value="Genomic_DNA"/>
</dbReference>
<keyword evidence="3 10" id="KW-0819">tRNA processing</keyword>
<dbReference type="InterPro" id="IPR004520">
    <property type="entry name" value="GTPase_MnmE"/>
</dbReference>
<dbReference type="CDD" id="cd14858">
    <property type="entry name" value="TrmE_N"/>
    <property type="match status" value="1"/>
</dbReference>
<feature type="binding site" evidence="10">
    <location>
        <position position="259"/>
    </location>
    <ligand>
        <name>K(+)</name>
        <dbReference type="ChEBI" id="CHEBI:29103"/>
    </ligand>
</feature>
<dbReference type="NCBIfam" id="TIGR00450">
    <property type="entry name" value="mnmE_trmE_thdF"/>
    <property type="match status" value="1"/>
</dbReference>
<feature type="binding site" evidence="10">
    <location>
        <position position="89"/>
    </location>
    <ligand>
        <name>(6S)-5-formyl-5,6,7,8-tetrahydrofolate</name>
        <dbReference type="ChEBI" id="CHEBI:57457"/>
    </ligand>
</feature>
<evidence type="ECO:0000256" key="10">
    <source>
        <dbReference type="HAMAP-Rule" id="MF_00379"/>
    </source>
</evidence>
<dbReference type="PANTHER" id="PTHR42714:SF2">
    <property type="entry name" value="TRNA MODIFICATION GTPASE GTPBP3, MITOCHONDRIAL"/>
    <property type="match status" value="1"/>
</dbReference>
<dbReference type="InterPro" id="IPR027417">
    <property type="entry name" value="P-loop_NTPase"/>
</dbReference>
<feature type="binding site" evidence="10">
    <location>
        <position position="254"/>
    </location>
    <ligand>
        <name>K(+)</name>
        <dbReference type="ChEBI" id="CHEBI:29103"/>
    </ligand>
</feature>
<dbReference type="Gene3D" id="1.20.120.430">
    <property type="entry name" value="tRNA modification GTPase MnmE domain 2"/>
    <property type="match status" value="1"/>
</dbReference>
<dbReference type="SUPFAM" id="SSF52540">
    <property type="entry name" value="P-loop containing nucleoside triphosphate hydrolases"/>
    <property type="match status" value="1"/>
</dbReference>
<evidence type="ECO:0000256" key="11">
    <source>
        <dbReference type="RuleBase" id="RU003313"/>
    </source>
</evidence>
<evidence type="ECO:0000256" key="5">
    <source>
        <dbReference type="ARBA" id="ARBA00022741"/>
    </source>
</evidence>
<dbReference type="PRINTS" id="PR00326">
    <property type="entry name" value="GTP1OBG"/>
</dbReference>
<dbReference type="STRING" id="28131.BWX40_05805"/>
<dbReference type="GO" id="GO:0042802">
    <property type="term" value="F:identical protein binding"/>
    <property type="evidence" value="ECO:0007669"/>
    <property type="project" value="UniProtKB-ARBA"/>
</dbReference>
<dbReference type="FunFam" id="3.40.50.300:FF:001376">
    <property type="entry name" value="tRNA modification GTPase MnmE"/>
    <property type="match status" value="1"/>
</dbReference>
<dbReference type="Pfam" id="PF01926">
    <property type="entry name" value="MMR_HSR1"/>
    <property type="match status" value="1"/>
</dbReference>
<dbReference type="Pfam" id="PF12631">
    <property type="entry name" value="MnmE_helical"/>
    <property type="match status" value="1"/>
</dbReference>
<organism evidence="13 14">
    <name type="scientific">Prevotella intermedia</name>
    <dbReference type="NCBI Taxonomy" id="28131"/>
    <lineage>
        <taxon>Bacteria</taxon>
        <taxon>Pseudomonadati</taxon>
        <taxon>Bacteroidota</taxon>
        <taxon>Bacteroidia</taxon>
        <taxon>Bacteroidales</taxon>
        <taxon>Prevotellaceae</taxon>
        <taxon>Prevotella</taxon>
    </lineage>
</organism>
<feature type="binding site" evidence="10">
    <location>
        <position position="29"/>
    </location>
    <ligand>
        <name>(6S)-5-formyl-5,6,7,8-tetrahydrofolate</name>
        <dbReference type="ChEBI" id="CHEBI:57457"/>
    </ligand>
</feature>
<dbReference type="Proteomes" id="UP000217431">
    <property type="component" value="Chromosome I"/>
</dbReference>
<evidence type="ECO:0000256" key="8">
    <source>
        <dbReference type="ARBA" id="ARBA00022958"/>
    </source>
</evidence>
<accession>A0A0S3UHS6</accession>
<evidence type="ECO:0000256" key="1">
    <source>
        <dbReference type="ARBA" id="ARBA00011043"/>
    </source>
</evidence>
<comment type="subcellular location">
    <subcellularLocation>
        <location evidence="10">Cytoplasm</location>
    </subcellularLocation>
</comment>
<protein>
    <recommendedName>
        <fullName evidence="10">tRNA modification GTPase MnmE</fullName>
        <ecNumber evidence="10">3.6.-.-</ecNumber>
    </recommendedName>
</protein>
<proteinExistence type="inferred from homology"/>
<dbReference type="GO" id="GO:0005829">
    <property type="term" value="C:cytosol"/>
    <property type="evidence" value="ECO:0007669"/>
    <property type="project" value="TreeGrafter"/>
</dbReference>
<feature type="binding site" evidence="10">
    <location>
        <begin position="235"/>
        <end position="240"/>
    </location>
    <ligand>
        <name>GTP</name>
        <dbReference type="ChEBI" id="CHEBI:37565"/>
    </ligand>
</feature>
<evidence type="ECO:0000256" key="3">
    <source>
        <dbReference type="ARBA" id="ARBA00022694"/>
    </source>
</evidence>
<comment type="cofactor">
    <cofactor evidence="10">
        <name>K(+)</name>
        <dbReference type="ChEBI" id="CHEBI:29103"/>
    </cofactor>
    <text evidence="10">Binds 1 potassium ion per subunit.</text>
</comment>